<dbReference type="AlphaFoldDB" id="A0A062TUY2"/>
<dbReference type="PROSITE" id="PS51207">
    <property type="entry name" value="PXA"/>
    <property type="match status" value="1"/>
</dbReference>
<dbReference type="OrthoDB" id="7619443at2"/>
<comment type="caution">
    <text evidence="1">The sequence shown here is derived from an EMBL/GenBank/DDBJ whole genome shotgun (WGS) entry which is preliminary data.</text>
</comment>
<organism evidence="1 2">
    <name type="scientific">Hyphomonas pacifica</name>
    <dbReference type="NCBI Taxonomy" id="1280941"/>
    <lineage>
        <taxon>Bacteria</taxon>
        <taxon>Pseudomonadati</taxon>
        <taxon>Pseudomonadota</taxon>
        <taxon>Alphaproteobacteria</taxon>
        <taxon>Hyphomonadales</taxon>
        <taxon>Hyphomonadaceae</taxon>
        <taxon>Hyphomonas</taxon>
    </lineage>
</organism>
<reference evidence="1 2" key="1">
    <citation type="submission" date="2013-04" db="EMBL/GenBank/DDBJ databases">
        <title>Hyphomonas sp. T24B3 Genome Sequencing.</title>
        <authorList>
            <person name="Lai Q."/>
            <person name="Shao Z."/>
        </authorList>
    </citation>
    <scope>NUCLEOTIDE SEQUENCE [LARGE SCALE GENOMIC DNA]</scope>
    <source>
        <strain evidence="1 2">T24B3</strain>
    </source>
</reference>
<gene>
    <name evidence="1" type="ORF">HY3_10455</name>
</gene>
<dbReference type="Proteomes" id="UP000249123">
    <property type="component" value="Unassembled WGS sequence"/>
</dbReference>
<name>A0A062TUY2_9PROT</name>
<dbReference type="STRING" id="1280941.HY2_10270"/>
<proteinExistence type="predicted"/>
<dbReference type="RefSeq" id="WP_034825113.1">
    <property type="nucleotide sequence ID" value="NZ_AWFA01000010.1"/>
</dbReference>
<sequence>MSNPDFINQGFEQARYALTNIIGMTNAQLQPKTLPRSLKQRASGRLSQLETIVRRLLYLMALMLGLPERQVSRQTYPRQLPEGAEIVSFPAQRRFALSAKKVAVATGALPQKMPFRDGQPIPAAPFLARLAALYRVLKDPDTHAKRLAHAIARQREKGEPVPHVLPLASAFRLRPELGIVSAALPGMIRARLQDAWNTS</sequence>
<accession>A0A062TUY2</accession>
<dbReference type="InterPro" id="IPR003114">
    <property type="entry name" value="Phox_assoc"/>
</dbReference>
<keyword evidence="2" id="KW-1185">Reference proteome</keyword>
<protein>
    <submittedName>
        <fullName evidence="1">Uncharacterized protein</fullName>
    </submittedName>
</protein>
<dbReference type="EMBL" id="AWFB01000010">
    <property type="protein sequence ID" value="RAN34557.1"/>
    <property type="molecule type" value="Genomic_DNA"/>
</dbReference>
<evidence type="ECO:0000313" key="2">
    <source>
        <dbReference type="Proteomes" id="UP000249123"/>
    </source>
</evidence>
<evidence type="ECO:0000313" key="1">
    <source>
        <dbReference type="EMBL" id="RAN34557.1"/>
    </source>
</evidence>